<gene>
    <name evidence="9" type="ORF">ALTATR162_LOCUS8735</name>
</gene>
<evidence type="ECO:0000256" key="5">
    <source>
        <dbReference type="ARBA" id="ARBA00038359"/>
    </source>
</evidence>
<dbReference type="GO" id="GO:0016020">
    <property type="term" value="C:membrane"/>
    <property type="evidence" value="ECO:0007669"/>
    <property type="project" value="UniProtKB-SubCell"/>
</dbReference>
<feature type="compositionally biased region" description="Basic and acidic residues" evidence="6">
    <location>
        <begin position="319"/>
        <end position="333"/>
    </location>
</feature>
<evidence type="ECO:0000256" key="6">
    <source>
        <dbReference type="SAM" id="MobiDB-lite"/>
    </source>
</evidence>
<proteinExistence type="inferred from homology"/>
<comment type="similarity">
    <text evidence="5">Belongs to the SAT4 family.</text>
</comment>
<dbReference type="EMBL" id="CAJRGZ010000023">
    <property type="protein sequence ID" value="CAG5178507.1"/>
    <property type="molecule type" value="Genomic_DNA"/>
</dbReference>
<evidence type="ECO:0000256" key="7">
    <source>
        <dbReference type="SAM" id="Phobius"/>
    </source>
</evidence>
<organism evidence="9 10">
    <name type="scientific">Alternaria atra</name>
    <dbReference type="NCBI Taxonomy" id="119953"/>
    <lineage>
        <taxon>Eukaryota</taxon>
        <taxon>Fungi</taxon>
        <taxon>Dikarya</taxon>
        <taxon>Ascomycota</taxon>
        <taxon>Pezizomycotina</taxon>
        <taxon>Dothideomycetes</taxon>
        <taxon>Pleosporomycetidae</taxon>
        <taxon>Pleosporales</taxon>
        <taxon>Pleosporineae</taxon>
        <taxon>Pleosporaceae</taxon>
        <taxon>Alternaria</taxon>
        <taxon>Alternaria sect. Ulocladioides</taxon>
    </lineage>
</organism>
<reference evidence="9" key="1">
    <citation type="submission" date="2021-05" db="EMBL/GenBank/DDBJ databases">
        <authorList>
            <person name="Stam R."/>
        </authorList>
    </citation>
    <scope>NUCLEOTIDE SEQUENCE</scope>
    <source>
        <strain evidence="9">CS162</strain>
    </source>
</reference>
<feature type="transmembrane region" description="Helical" evidence="7">
    <location>
        <begin position="41"/>
        <end position="65"/>
    </location>
</feature>
<feature type="transmembrane region" description="Helical" evidence="7">
    <location>
        <begin position="205"/>
        <end position="224"/>
    </location>
</feature>
<name>A0A8J2I5F1_9PLEO</name>
<evidence type="ECO:0000256" key="2">
    <source>
        <dbReference type="ARBA" id="ARBA00022692"/>
    </source>
</evidence>
<dbReference type="OrthoDB" id="3934549at2759"/>
<evidence type="ECO:0000313" key="9">
    <source>
        <dbReference type="EMBL" id="CAG5178507.1"/>
    </source>
</evidence>
<keyword evidence="3 7" id="KW-1133">Transmembrane helix</keyword>
<dbReference type="PANTHER" id="PTHR33048">
    <property type="entry name" value="PTH11-LIKE INTEGRAL MEMBRANE PROTEIN (AFU_ORTHOLOGUE AFUA_5G11245)"/>
    <property type="match status" value="1"/>
</dbReference>
<feature type="transmembrane region" description="Helical" evidence="7">
    <location>
        <begin position="236"/>
        <end position="261"/>
    </location>
</feature>
<feature type="domain" description="Rhodopsin" evidence="8">
    <location>
        <begin position="25"/>
        <end position="265"/>
    </location>
</feature>
<keyword evidence="10" id="KW-1185">Reference proteome</keyword>
<evidence type="ECO:0000256" key="4">
    <source>
        <dbReference type="ARBA" id="ARBA00023136"/>
    </source>
</evidence>
<dbReference type="AlphaFoldDB" id="A0A8J2I5F1"/>
<dbReference type="InterPro" id="IPR049326">
    <property type="entry name" value="Rhodopsin_dom_fungi"/>
</dbReference>
<dbReference type="Proteomes" id="UP000676310">
    <property type="component" value="Unassembled WGS sequence"/>
</dbReference>
<feature type="region of interest" description="Disordered" evidence="6">
    <location>
        <begin position="319"/>
        <end position="340"/>
    </location>
</feature>
<comment type="subcellular location">
    <subcellularLocation>
        <location evidence="1">Membrane</location>
        <topology evidence="1">Multi-pass membrane protein</topology>
    </subcellularLocation>
</comment>
<keyword evidence="2 7" id="KW-0812">Transmembrane</keyword>
<dbReference type="Pfam" id="PF20684">
    <property type="entry name" value="Fung_rhodopsin"/>
    <property type="match status" value="1"/>
</dbReference>
<evidence type="ECO:0000259" key="8">
    <source>
        <dbReference type="Pfam" id="PF20684"/>
    </source>
</evidence>
<dbReference type="GeneID" id="67020878"/>
<accession>A0A8J2I5F1</accession>
<feature type="transmembrane region" description="Helical" evidence="7">
    <location>
        <begin position="123"/>
        <end position="145"/>
    </location>
</feature>
<feature type="transmembrane region" description="Helical" evidence="7">
    <location>
        <begin position="85"/>
        <end position="111"/>
    </location>
</feature>
<keyword evidence="4 7" id="KW-0472">Membrane</keyword>
<comment type="caution">
    <text evidence="9">The sequence shown here is derived from an EMBL/GenBank/DDBJ whole genome shotgun (WGS) entry which is preliminary data.</text>
</comment>
<dbReference type="RefSeq" id="XP_043172303.1">
    <property type="nucleotide sequence ID" value="XM_043316368.1"/>
</dbReference>
<dbReference type="InterPro" id="IPR052337">
    <property type="entry name" value="SAT4-like"/>
</dbReference>
<dbReference type="PANTHER" id="PTHR33048:SF151">
    <property type="entry name" value="INTEGRAL MEMBRANE PROTEIN"/>
    <property type="match status" value="1"/>
</dbReference>
<sequence>MSDPGPKLGGTTTALLVLAFFFVVLRFAARFKRGLTYGADDWMITAYFMLGVQFVCFAAGGLNYAMIRWGLGRHAITLPPDNVAVVLKLLVAFECVYCTGIGLIKLSILMMYMHVFPTRNFRIGAYILGFVTIGWVIAINCVSIFQCNPIEKAWLGPAIPGTCINLKASFIGNALPNILTDIAILCMPVTQVLKLQVSNAQRASLIFMFLLGGFVLFASIYRFTTLMQFDMADTTGTLATACTWCVVEVASGIISACLPTLRPLMLLVSSQFSSTRNRSGKGSATGGWSHKTELVTIGGTENKRNQDFTRLKDNYENHKDGVTIHTREGRDDASSLSDDDLPLASATYRQNVGLSST</sequence>
<protein>
    <recommendedName>
        <fullName evidence="8">Rhodopsin domain-containing protein</fullName>
    </recommendedName>
</protein>
<evidence type="ECO:0000313" key="10">
    <source>
        <dbReference type="Proteomes" id="UP000676310"/>
    </source>
</evidence>
<evidence type="ECO:0000256" key="1">
    <source>
        <dbReference type="ARBA" id="ARBA00004141"/>
    </source>
</evidence>
<evidence type="ECO:0000256" key="3">
    <source>
        <dbReference type="ARBA" id="ARBA00022989"/>
    </source>
</evidence>
<feature type="transmembrane region" description="Helical" evidence="7">
    <location>
        <begin position="12"/>
        <end position="29"/>
    </location>
</feature>